<gene>
    <name evidence="5" type="ORF">COX81_00725</name>
</gene>
<dbReference type="Gene3D" id="3.40.1190.20">
    <property type="match status" value="1"/>
</dbReference>
<dbReference type="InterPro" id="IPR002173">
    <property type="entry name" value="Carboh/pur_kinase_PfkB_CS"/>
</dbReference>
<dbReference type="GO" id="GO:0016301">
    <property type="term" value="F:kinase activity"/>
    <property type="evidence" value="ECO:0007669"/>
    <property type="project" value="UniProtKB-KW"/>
</dbReference>
<evidence type="ECO:0000256" key="1">
    <source>
        <dbReference type="ARBA" id="ARBA00010688"/>
    </source>
</evidence>
<comment type="similarity">
    <text evidence="1">Belongs to the carbohydrate kinase PfkB family.</text>
</comment>
<evidence type="ECO:0000256" key="2">
    <source>
        <dbReference type="ARBA" id="ARBA00022679"/>
    </source>
</evidence>
<evidence type="ECO:0000313" key="6">
    <source>
        <dbReference type="Proteomes" id="UP000228568"/>
    </source>
</evidence>
<dbReference type="Proteomes" id="UP000228568">
    <property type="component" value="Unassembled WGS sequence"/>
</dbReference>
<feature type="domain" description="Carbohydrate kinase PfkB" evidence="4">
    <location>
        <begin position="18"/>
        <end position="299"/>
    </location>
</feature>
<evidence type="ECO:0000313" key="5">
    <source>
        <dbReference type="EMBL" id="PIZ95576.1"/>
    </source>
</evidence>
<evidence type="ECO:0000256" key="3">
    <source>
        <dbReference type="ARBA" id="ARBA00022777"/>
    </source>
</evidence>
<sequence length="323" mass="35880">MFDLITIGDSLVDIFFVLDEKNSDCIVDLKNKKICFGYADKMSIEHSTHSVGGNAANVAVGTQKLGITTAILTEIGDDINGQIIFDALQKAKVDTNLIKVQENQETRYSVVLNYQSERTILSYHAKRSYTLPNLPDTDWIYYTSLGKSFEKLQNKLVDHLKKNQKIKLAMNPGSYQFKNGLKKIKEILPLVDLLFLNKEEAEKMVGKRKDIISLLKEILRTGVKKTVLTDSTTGSYSSDGTNFYSMSSYPIKSLAKTGAGDAYTSGFLSATILGKNITEAMQWGTANASGVIQKFGAEEGLLGIRQIQKIIKEYPKITPKHIT</sequence>
<dbReference type="PANTHER" id="PTHR43320">
    <property type="entry name" value="SUGAR KINASE"/>
    <property type="match status" value="1"/>
</dbReference>
<keyword evidence="2" id="KW-0808">Transferase</keyword>
<reference evidence="6" key="1">
    <citation type="submission" date="2017-09" db="EMBL/GenBank/DDBJ databases">
        <title>Depth-based differentiation of microbial function through sediment-hosted aquifers and enrichment of novel symbionts in the deep terrestrial subsurface.</title>
        <authorList>
            <person name="Probst A.J."/>
            <person name="Ladd B."/>
            <person name="Jarett J.K."/>
            <person name="Geller-Mcgrath D.E."/>
            <person name="Sieber C.M.K."/>
            <person name="Emerson J.B."/>
            <person name="Anantharaman K."/>
            <person name="Thomas B.C."/>
            <person name="Malmstrom R."/>
            <person name="Stieglmeier M."/>
            <person name="Klingl A."/>
            <person name="Woyke T."/>
            <person name="Ryan C.M."/>
            <person name="Banfield J.F."/>
        </authorList>
    </citation>
    <scope>NUCLEOTIDE SEQUENCE [LARGE SCALE GENOMIC DNA]</scope>
</reference>
<dbReference type="InterPro" id="IPR011611">
    <property type="entry name" value="PfkB_dom"/>
</dbReference>
<dbReference type="Pfam" id="PF00294">
    <property type="entry name" value="PfkB"/>
    <property type="match status" value="1"/>
</dbReference>
<name>A0A2M7V9N6_9BACT</name>
<protein>
    <recommendedName>
        <fullName evidence="4">Carbohydrate kinase PfkB domain-containing protein</fullName>
    </recommendedName>
</protein>
<dbReference type="EMBL" id="PFPK01000009">
    <property type="protein sequence ID" value="PIZ95576.1"/>
    <property type="molecule type" value="Genomic_DNA"/>
</dbReference>
<comment type="caution">
    <text evidence="5">The sequence shown here is derived from an EMBL/GenBank/DDBJ whole genome shotgun (WGS) entry which is preliminary data.</text>
</comment>
<organism evidence="5 6">
    <name type="scientific">Candidatus Magasanikbacteria bacterium CG_4_10_14_0_2_um_filter_37_12</name>
    <dbReference type="NCBI Taxonomy" id="1974637"/>
    <lineage>
        <taxon>Bacteria</taxon>
        <taxon>Candidatus Magasanikiibacteriota</taxon>
    </lineage>
</organism>
<proteinExistence type="inferred from homology"/>
<dbReference type="PROSITE" id="PS00583">
    <property type="entry name" value="PFKB_KINASES_1"/>
    <property type="match status" value="1"/>
</dbReference>
<dbReference type="PANTHER" id="PTHR43320:SF3">
    <property type="entry name" value="CARBOHYDRATE KINASE PFKB DOMAIN-CONTAINING PROTEIN"/>
    <property type="match status" value="1"/>
</dbReference>
<dbReference type="AlphaFoldDB" id="A0A2M7V9N6"/>
<evidence type="ECO:0000259" key="4">
    <source>
        <dbReference type="Pfam" id="PF00294"/>
    </source>
</evidence>
<dbReference type="InterPro" id="IPR052700">
    <property type="entry name" value="Carb_kinase_PfkB-like"/>
</dbReference>
<dbReference type="InterPro" id="IPR029056">
    <property type="entry name" value="Ribokinase-like"/>
</dbReference>
<keyword evidence="3" id="KW-0418">Kinase</keyword>
<accession>A0A2M7V9N6</accession>
<dbReference type="SUPFAM" id="SSF53613">
    <property type="entry name" value="Ribokinase-like"/>
    <property type="match status" value="1"/>
</dbReference>